<keyword evidence="4" id="KW-0999">Mitochondrion inner membrane</keyword>
<proteinExistence type="predicted"/>
<protein>
    <recommendedName>
        <fullName evidence="9">EF-hand domain-containing protein</fullName>
    </recommendedName>
</protein>
<evidence type="ECO:0000256" key="2">
    <source>
        <dbReference type="ARBA" id="ARBA00004569"/>
    </source>
</evidence>
<gene>
    <name evidence="10" type="ORF">L596_024481</name>
</gene>
<keyword evidence="5" id="KW-0106">Calcium</keyword>
<accession>A0A4U5MGW4</accession>
<keyword evidence="7" id="KW-0496">Mitochondrion</keyword>
<dbReference type="InterPro" id="IPR011992">
    <property type="entry name" value="EF-hand-dom_pair"/>
</dbReference>
<dbReference type="InterPro" id="IPR018247">
    <property type="entry name" value="EF_Hand_1_Ca_BS"/>
</dbReference>
<sequence>MSLSAEELQVRASHKLTKREIRFLQFASVEFNDVIFMTPMDFVDSLTLDAPRERVYRRVLKKGNVDAMLKRTPSFKKSGKNFFRELDQNGIISYSEYLFLITLLTKSQAAFKVAFSLFDNDGNQRIDKEEFLLLVAVTSSFVPWLTRFALREERSSKTTHVS</sequence>
<feature type="domain" description="EF-hand" evidence="9">
    <location>
        <begin position="106"/>
        <end position="141"/>
    </location>
</feature>
<dbReference type="SMART" id="SM00054">
    <property type="entry name" value="EFh"/>
    <property type="match status" value="1"/>
</dbReference>
<keyword evidence="8" id="KW-0472">Membrane</keyword>
<comment type="caution">
    <text evidence="10">The sequence shown here is derived from an EMBL/GenBank/DDBJ whole genome shotgun (WGS) entry which is preliminary data.</text>
</comment>
<dbReference type="GO" id="GO:0005758">
    <property type="term" value="C:mitochondrial intermembrane space"/>
    <property type="evidence" value="ECO:0007669"/>
    <property type="project" value="UniProtKB-SubCell"/>
</dbReference>
<dbReference type="PANTHER" id="PTHR12294">
    <property type="entry name" value="EF HAND DOMAIN FAMILY A1,A2-RELATED"/>
    <property type="match status" value="1"/>
</dbReference>
<comment type="subcellular location">
    <subcellularLocation>
        <location evidence="1">Mitochondrion inner membrane</location>
    </subcellularLocation>
    <subcellularLocation>
        <location evidence="2">Mitochondrion intermembrane space</location>
    </subcellularLocation>
</comment>
<keyword evidence="6" id="KW-0809">Transit peptide</keyword>
<dbReference type="InterPro" id="IPR039800">
    <property type="entry name" value="MICU1/2/3"/>
</dbReference>
<dbReference type="GO" id="GO:0005509">
    <property type="term" value="F:calcium ion binding"/>
    <property type="evidence" value="ECO:0007669"/>
    <property type="project" value="InterPro"/>
</dbReference>
<evidence type="ECO:0000256" key="3">
    <source>
        <dbReference type="ARBA" id="ARBA00022737"/>
    </source>
</evidence>
<dbReference type="Gene3D" id="1.10.238.10">
    <property type="entry name" value="EF-hand"/>
    <property type="match status" value="1"/>
</dbReference>
<evidence type="ECO:0000256" key="7">
    <source>
        <dbReference type="ARBA" id="ARBA00023128"/>
    </source>
</evidence>
<dbReference type="PROSITE" id="PS50222">
    <property type="entry name" value="EF_HAND_2"/>
    <property type="match status" value="1"/>
</dbReference>
<organism evidence="10 11">
    <name type="scientific">Steinernema carpocapsae</name>
    <name type="common">Entomopathogenic nematode</name>
    <dbReference type="NCBI Taxonomy" id="34508"/>
    <lineage>
        <taxon>Eukaryota</taxon>
        <taxon>Metazoa</taxon>
        <taxon>Ecdysozoa</taxon>
        <taxon>Nematoda</taxon>
        <taxon>Chromadorea</taxon>
        <taxon>Rhabditida</taxon>
        <taxon>Tylenchina</taxon>
        <taxon>Panagrolaimomorpha</taxon>
        <taxon>Strongyloidoidea</taxon>
        <taxon>Steinernematidae</taxon>
        <taxon>Steinernema</taxon>
    </lineage>
</organism>
<evidence type="ECO:0000256" key="4">
    <source>
        <dbReference type="ARBA" id="ARBA00022792"/>
    </source>
</evidence>
<evidence type="ECO:0000256" key="1">
    <source>
        <dbReference type="ARBA" id="ARBA00004273"/>
    </source>
</evidence>
<reference evidence="10 11" key="1">
    <citation type="journal article" date="2015" name="Genome Biol.">
        <title>Comparative genomics of Steinernema reveals deeply conserved gene regulatory networks.</title>
        <authorList>
            <person name="Dillman A.R."/>
            <person name="Macchietto M."/>
            <person name="Porter C.F."/>
            <person name="Rogers A."/>
            <person name="Williams B."/>
            <person name="Antoshechkin I."/>
            <person name="Lee M.M."/>
            <person name="Goodwin Z."/>
            <person name="Lu X."/>
            <person name="Lewis E.E."/>
            <person name="Goodrich-Blair H."/>
            <person name="Stock S.P."/>
            <person name="Adams B.J."/>
            <person name="Sternberg P.W."/>
            <person name="Mortazavi A."/>
        </authorList>
    </citation>
    <scope>NUCLEOTIDE SEQUENCE [LARGE SCALE GENOMIC DNA]</scope>
    <source>
        <strain evidence="10 11">ALL</strain>
    </source>
</reference>
<dbReference type="SUPFAM" id="SSF47473">
    <property type="entry name" value="EF-hand"/>
    <property type="match status" value="1"/>
</dbReference>
<evidence type="ECO:0000256" key="8">
    <source>
        <dbReference type="ARBA" id="ARBA00023136"/>
    </source>
</evidence>
<dbReference type="Proteomes" id="UP000298663">
    <property type="component" value="Unassembled WGS sequence"/>
</dbReference>
<dbReference type="InterPro" id="IPR002048">
    <property type="entry name" value="EF_hand_dom"/>
</dbReference>
<evidence type="ECO:0000313" key="11">
    <source>
        <dbReference type="Proteomes" id="UP000298663"/>
    </source>
</evidence>
<name>A0A4U5MGW4_STECR</name>
<dbReference type="GO" id="GO:1990246">
    <property type="term" value="C:uniplex complex"/>
    <property type="evidence" value="ECO:0007669"/>
    <property type="project" value="TreeGrafter"/>
</dbReference>
<dbReference type="OrthoDB" id="5859791at2759"/>
<keyword evidence="11" id="KW-1185">Reference proteome</keyword>
<dbReference type="GO" id="GO:0036444">
    <property type="term" value="P:calcium import into the mitochondrion"/>
    <property type="evidence" value="ECO:0007669"/>
    <property type="project" value="TreeGrafter"/>
</dbReference>
<dbReference type="PANTHER" id="PTHR12294:SF13">
    <property type="entry name" value="MITOCHONDRIAL CALCIUM UPTAKE 3, ISOFORM D"/>
    <property type="match status" value="1"/>
</dbReference>
<dbReference type="GO" id="GO:0051560">
    <property type="term" value="P:mitochondrial calcium ion homeostasis"/>
    <property type="evidence" value="ECO:0007669"/>
    <property type="project" value="TreeGrafter"/>
</dbReference>
<reference evidence="10 11" key="2">
    <citation type="journal article" date="2019" name="G3 (Bethesda)">
        <title>Hybrid Assembly of the Genome of the Entomopathogenic Nematode Steinernema carpocapsae Identifies the X-Chromosome.</title>
        <authorList>
            <person name="Serra L."/>
            <person name="Macchietto M."/>
            <person name="Macias-Munoz A."/>
            <person name="McGill C.J."/>
            <person name="Rodriguez I.M."/>
            <person name="Rodriguez B."/>
            <person name="Murad R."/>
            <person name="Mortazavi A."/>
        </authorList>
    </citation>
    <scope>NUCLEOTIDE SEQUENCE [LARGE SCALE GENOMIC DNA]</scope>
    <source>
        <strain evidence="10 11">ALL</strain>
    </source>
</reference>
<keyword evidence="3" id="KW-0677">Repeat</keyword>
<evidence type="ECO:0000259" key="9">
    <source>
        <dbReference type="PROSITE" id="PS50222"/>
    </source>
</evidence>
<evidence type="ECO:0000313" key="10">
    <source>
        <dbReference type="EMBL" id="TKR68508.1"/>
    </source>
</evidence>
<dbReference type="AlphaFoldDB" id="A0A4U5MGW4"/>
<dbReference type="PROSITE" id="PS00018">
    <property type="entry name" value="EF_HAND_1"/>
    <property type="match status" value="1"/>
</dbReference>
<evidence type="ECO:0000256" key="6">
    <source>
        <dbReference type="ARBA" id="ARBA00022946"/>
    </source>
</evidence>
<dbReference type="EMBL" id="AZBU02000008">
    <property type="protein sequence ID" value="TKR68508.1"/>
    <property type="molecule type" value="Genomic_DNA"/>
</dbReference>
<evidence type="ECO:0000256" key="5">
    <source>
        <dbReference type="ARBA" id="ARBA00022837"/>
    </source>
</evidence>